<sequence>MYTKRYVKVLTIVESSSSNEVFKVYFKYLVSDETLAGIGVSICDKCDGCVFVMKKPIILDDDSEDGVNGEAVGLNALIEALDTAIGMRIKVVHVLCDSDQLRQYAPEDYEVFKVYFKGLLNDHETVETSFGGIGVAICDLDDYCVFEVRKQVTISRDMEGDVVELLALIEGLNSAVELRIKRVQILCDNHLVYQYHVEAKLLQGQLPNCPHENCKSKLQTESYSKFLDPKLYDLMNLWIKESSIPSTEKVYCPFPNCSALMSKTEVKKHTATSSYKRSGMRKCVKCQRCFCINCKVAWHEDITCNGYIKHYQSGNEVKFECLASWQCWRQCIKCKHMVELAEGCYHVTCREKALRLIEVTVVNVILESPCNAQPKFSRSGSYLGSFYSL</sequence>
<dbReference type="SMART" id="SM00647">
    <property type="entry name" value="IBR"/>
    <property type="match status" value="1"/>
</dbReference>
<dbReference type="GO" id="GO:0008270">
    <property type="term" value="F:zinc ion binding"/>
    <property type="evidence" value="ECO:0007669"/>
    <property type="project" value="UniProtKB-KW"/>
</dbReference>
<dbReference type="PANTHER" id="PTHR11685">
    <property type="entry name" value="RBR FAMILY RING FINGER AND IBR DOMAIN-CONTAINING"/>
    <property type="match status" value="1"/>
</dbReference>
<dbReference type="InterPro" id="IPR002156">
    <property type="entry name" value="RNaseH_domain"/>
</dbReference>
<evidence type="ECO:0000256" key="5">
    <source>
        <dbReference type="ARBA" id="ARBA00022833"/>
    </source>
</evidence>
<feature type="domain" description="IBR" evidence="6">
    <location>
        <begin position="230"/>
        <end position="304"/>
    </location>
</feature>
<dbReference type="InterPro" id="IPR002867">
    <property type="entry name" value="IBR_dom"/>
</dbReference>
<keyword evidence="3" id="KW-0863">Zinc-finger</keyword>
<dbReference type="Pfam" id="PF13456">
    <property type="entry name" value="RVT_3"/>
    <property type="match status" value="1"/>
</dbReference>
<proteinExistence type="predicted"/>
<gene>
    <name evidence="7" type="ORF">Tci_028628</name>
</gene>
<evidence type="ECO:0000259" key="6">
    <source>
        <dbReference type="SMART" id="SM00647"/>
    </source>
</evidence>
<evidence type="ECO:0000256" key="1">
    <source>
        <dbReference type="ARBA" id="ARBA00001947"/>
    </source>
</evidence>
<evidence type="ECO:0000256" key="3">
    <source>
        <dbReference type="ARBA" id="ARBA00022771"/>
    </source>
</evidence>
<keyword evidence="4" id="KW-0833">Ubl conjugation pathway</keyword>
<dbReference type="EMBL" id="BKCJ010003698">
    <property type="protein sequence ID" value="GEU56650.1"/>
    <property type="molecule type" value="Genomic_DNA"/>
</dbReference>
<reference evidence="7" key="1">
    <citation type="journal article" date="2019" name="Sci. Rep.">
        <title>Draft genome of Tanacetum cinerariifolium, the natural source of mosquito coil.</title>
        <authorList>
            <person name="Yamashiro T."/>
            <person name="Shiraishi A."/>
            <person name="Satake H."/>
            <person name="Nakayama K."/>
        </authorList>
    </citation>
    <scope>NUCLEOTIDE SEQUENCE</scope>
</reference>
<evidence type="ECO:0000313" key="7">
    <source>
        <dbReference type="EMBL" id="GEU56650.1"/>
    </source>
</evidence>
<dbReference type="GO" id="GO:0004842">
    <property type="term" value="F:ubiquitin-protein transferase activity"/>
    <property type="evidence" value="ECO:0007669"/>
    <property type="project" value="InterPro"/>
</dbReference>
<organism evidence="7">
    <name type="scientific">Tanacetum cinerariifolium</name>
    <name type="common">Dalmatian daisy</name>
    <name type="synonym">Chrysanthemum cinerariifolium</name>
    <dbReference type="NCBI Taxonomy" id="118510"/>
    <lineage>
        <taxon>Eukaryota</taxon>
        <taxon>Viridiplantae</taxon>
        <taxon>Streptophyta</taxon>
        <taxon>Embryophyta</taxon>
        <taxon>Tracheophyta</taxon>
        <taxon>Spermatophyta</taxon>
        <taxon>Magnoliopsida</taxon>
        <taxon>eudicotyledons</taxon>
        <taxon>Gunneridae</taxon>
        <taxon>Pentapetalae</taxon>
        <taxon>asterids</taxon>
        <taxon>campanulids</taxon>
        <taxon>Asterales</taxon>
        <taxon>Asteraceae</taxon>
        <taxon>Asteroideae</taxon>
        <taxon>Anthemideae</taxon>
        <taxon>Anthemidinae</taxon>
        <taxon>Tanacetum</taxon>
    </lineage>
</organism>
<protein>
    <submittedName>
        <fullName evidence="7">Ribonuclease H domain-containing protein</fullName>
    </submittedName>
</protein>
<dbReference type="GO" id="GO:0003676">
    <property type="term" value="F:nucleic acid binding"/>
    <property type="evidence" value="ECO:0007669"/>
    <property type="project" value="InterPro"/>
</dbReference>
<dbReference type="GO" id="GO:0016567">
    <property type="term" value="P:protein ubiquitination"/>
    <property type="evidence" value="ECO:0007669"/>
    <property type="project" value="UniProtKB-UniPathway"/>
</dbReference>
<dbReference type="InterPro" id="IPR031127">
    <property type="entry name" value="E3_UB_ligase_RBR"/>
</dbReference>
<dbReference type="GO" id="GO:0004523">
    <property type="term" value="F:RNA-DNA hybrid ribonuclease activity"/>
    <property type="evidence" value="ECO:0007669"/>
    <property type="project" value="InterPro"/>
</dbReference>
<dbReference type="AlphaFoldDB" id="A0A6L2L6D9"/>
<name>A0A6L2L6D9_TANCI</name>
<evidence type="ECO:0000256" key="2">
    <source>
        <dbReference type="ARBA" id="ARBA00022723"/>
    </source>
</evidence>
<comment type="caution">
    <text evidence="7">The sequence shown here is derived from an EMBL/GenBank/DDBJ whole genome shotgun (WGS) entry which is preliminary data.</text>
</comment>
<dbReference type="CDD" id="cd22582">
    <property type="entry name" value="BRcat_RBR_unk"/>
    <property type="match status" value="1"/>
</dbReference>
<keyword evidence="2" id="KW-0479">Metal-binding</keyword>
<dbReference type="UniPathway" id="UPA00143"/>
<keyword evidence="5" id="KW-0862">Zinc</keyword>
<dbReference type="Pfam" id="PF01485">
    <property type="entry name" value="IBR"/>
    <property type="match status" value="1"/>
</dbReference>
<accession>A0A6L2L6D9</accession>
<evidence type="ECO:0000256" key="4">
    <source>
        <dbReference type="ARBA" id="ARBA00022786"/>
    </source>
</evidence>
<comment type="cofactor">
    <cofactor evidence="1">
        <name>Zn(2+)</name>
        <dbReference type="ChEBI" id="CHEBI:29105"/>
    </cofactor>
</comment>